<comment type="subcellular location">
    <subcellularLocation>
        <location evidence="1">Membrane</location>
        <topology evidence="1">Multi-pass membrane protein</topology>
    </subcellularLocation>
</comment>
<dbReference type="InterPro" id="IPR007267">
    <property type="entry name" value="GtrA_DPMS_TM"/>
</dbReference>
<dbReference type="PANTHER" id="PTHR38459:SF1">
    <property type="entry name" value="PROPHAGE BACTOPRENOL-LINKED GLUCOSE TRANSLOCASE HOMOLOG"/>
    <property type="match status" value="1"/>
</dbReference>
<dbReference type="EMBL" id="WHUG01000006">
    <property type="protein sequence ID" value="MQA39865.1"/>
    <property type="molecule type" value="Genomic_DNA"/>
</dbReference>
<name>A0A6A7N4D2_9BURK</name>
<dbReference type="InterPro" id="IPR051401">
    <property type="entry name" value="GtrA_CellWall_Glycosyl"/>
</dbReference>
<evidence type="ECO:0000313" key="9">
    <source>
        <dbReference type="Proteomes" id="UP000440498"/>
    </source>
</evidence>
<comment type="similarity">
    <text evidence="2">Belongs to the GtrA family.</text>
</comment>
<keyword evidence="4 6" id="KW-1133">Transmembrane helix</keyword>
<feature type="transmembrane region" description="Helical" evidence="6">
    <location>
        <begin position="38"/>
        <end position="56"/>
    </location>
</feature>
<evidence type="ECO:0000259" key="7">
    <source>
        <dbReference type="Pfam" id="PF04138"/>
    </source>
</evidence>
<reference evidence="8 9" key="1">
    <citation type="submission" date="2019-10" db="EMBL/GenBank/DDBJ databases">
        <title>Two novel species isolated from a subtropical stream in China.</title>
        <authorList>
            <person name="Lu H."/>
        </authorList>
    </citation>
    <scope>NUCLEOTIDE SEQUENCE [LARGE SCALE GENOMIC DNA]</scope>
    <source>
        <strain evidence="8 9">FT29W</strain>
    </source>
</reference>
<comment type="caution">
    <text evidence="8">The sequence shown here is derived from an EMBL/GenBank/DDBJ whole genome shotgun (WGS) entry which is preliminary data.</text>
</comment>
<dbReference type="AlphaFoldDB" id="A0A6A7N4D2"/>
<feature type="transmembrane region" description="Helical" evidence="6">
    <location>
        <begin position="12"/>
        <end position="32"/>
    </location>
</feature>
<proteinExistence type="inferred from homology"/>
<evidence type="ECO:0000256" key="6">
    <source>
        <dbReference type="SAM" id="Phobius"/>
    </source>
</evidence>
<dbReference type="PANTHER" id="PTHR38459">
    <property type="entry name" value="PROPHAGE BACTOPRENOL-LINKED GLUCOSE TRANSLOCASE HOMOLOG"/>
    <property type="match status" value="1"/>
</dbReference>
<evidence type="ECO:0000313" key="8">
    <source>
        <dbReference type="EMBL" id="MQA39865.1"/>
    </source>
</evidence>
<protein>
    <submittedName>
        <fullName evidence="8">GtrA family protein</fullName>
    </submittedName>
</protein>
<dbReference type="GO" id="GO:0000271">
    <property type="term" value="P:polysaccharide biosynthetic process"/>
    <property type="evidence" value="ECO:0007669"/>
    <property type="project" value="InterPro"/>
</dbReference>
<keyword evidence="5 6" id="KW-0472">Membrane</keyword>
<keyword evidence="3 6" id="KW-0812">Transmembrane</keyword>
<organism evidence="8 9">
    <name type="scientific">Rugamonas aquatica</name>
    <dbReference type="NCBI Taxonomy" id="2743357"/>
    <lineage>
        <taxon>Bacteria</taxon>
        <taxon>Pseudomonadati</taxon>
        <taxon>Pseudomonadota</taxon>
        <taxon>Betaproteobacteria</taxon>
        <taxon>Burkholderiales</taxon>
        <taxon>Oxalobacteraceae</taxon>
        <taxon>Telluria group</taxon>
        <taxon>Rugamonas</taxon>
    </lineage>
</organism>
<dbReference type="GO" id="GO:0005886">
    <property type="term" value="C:plasma membrane"/>
    <property type="evidence" value="ECO:0007669"/>
    <property type="project" value="TreeGrafter"/>
</dbReference>
<dbReference type="Pfam" id="PF04138">
    <property type="entry name" value="GtrA_DPMS_TM"/>
    <property type="match status" value="1"/>
</dbReference>
<evidence type="ECO:0000256" key="3">
    <source>
        <dbReference type="ARBA" id="ARBA00022692"/>
    </source>
</evidence>
<accession>A0A6A7N4D2</accession>
<evidence type="ECO:0000256" key="2">
    <source>
        <dbReference type="ARBA" id="ARBA00009399"/>
    </source>
</evidence>
<feature type="domain" description="GtrA/DPMS transmembrane" evidence="7">
    <location>
        <begin position="12"/>
        <end position="136"/>
    </location>
</feature>
<gene>
    <name evidence="8" type="ORF">GEV02_17070</name>
</gene>
<evidence type="ECO:0000256" key="1">
    <source>
        <dbReference type="ARBA" id="ARBA00004141"/>
    </source>
</evidence>
<dbReference type="Proteomes" id="UP000440498">
    <property type="component" value="Unassembled WGS sequence"/>
</dbReference>
<feature type="transmembrane region" description="Helical" evidence="6">
    <location>
        <begin position="113"/>
        <end position="135"/>
    </location>
</feature>
<evidence type="ECO:0000256" key="4">
    <source>
        <dbReference type="ARBA" id="ARBA00022989"/>
    </source>
</evidence>
<feature type="transmembrane region" description="Helical" evidence="6">
    <location>
        <begin position="76"/>
        <end position="101"/>
    </location>
</feature>
<evidence type="ECO:0000256" key="5">
    <source>
        <dbReference type="ARBA" id="ARBA00023136"/>
    </source>
</evidence>
<keyword evidence="9" id="KW-1185">Reference proteome</keyword>
<dbReference type="RefSeq" id="WP_152839116.1">
    <property type="nucleotide sequence ID" value="NZ_WHUG01000006.1"/>
</dbReference>
<sequence>MLKPHVRIQLLRFAVAGVAGLAVDVLVLYLALALGTGFHAGRVLSFLSAVWVTWQINRRYTFDAAADSPWRQWWRYIGAMAFGGAVNYGVSAAVIALMAGWPAAAPLLPAAPLLAVCCGTLAGLALNFLSAKFLVFQR</sequence>